<evidence type="ECO:0000256" key="5">
    <source>
        <dbReference type="ARBA" id="ARBA00023110"/>
    </source>
</evidence>
<dbReference type="EC" id="5.2.1.8" evidence="10"/>
<evidence type="ECO:0000259" key="11">
    <source>
        <dbReference type="PROSITE" id="PS50059"/>
    </source>
</evidence>
<dbReference type="SUPFAM" id="SSF54534">
    <property type="entry name" value="FKBP-like"/>
    <property type="match status" value="1"/>
</dbReference>
<comment type="function">
    <text evidence="8">Also involved in hydrogenase metallocenter assembly, probably by participating in the nickel insertion step. This function in hydrogenase biosynthesis requires chaperone activity and the presence of the metal-binding domain, but not PPIase activity.</text>
</comment>
<dbReference type="GO" id="GO:0003755">
    <property type="term" value="F:peptidyl-prolyl cis-trans isomerase activity"/>
    <property type="evidence" value="ECO:0007669"/>
    <property type="project" value="UniProtKB-UniRule"/>
</dbReference>
<comment type="similarity">
    <text evidence="3 10">Belongs to the FKBP-type PPIase family.</text>
</comment>
<dbReference type="GO" id="GO:0005737">
    <property type="term" value="C:cytoplasm"/>
    <property type="evidence" value="ECO:0007669"/>
    <property type="project" value="UniProtKB-SubCell"/>
</dbReference>
<dbReference type="AlphaFoldDB" id="A0AB39V109"/>
<dbReference type="PANTHER" id="PTHR47861:SF3">
    <property type="entry name" value="FKBP-TYPE PEPTIDYL-PROLYL CIS-TRANS ISOMERASE SLYD"/>
    <property type="match status" value="1"/>
</dbReference>
<evidence type="ECO:0000256" key="8">
    <source>
        <dbReference type="ARBA" id="ARBA00037071"/>
    </source>
</evidence>
<evidence type="ECO:0000313" key="12">
    <source>
        <dbReference type="EMBL" id="XDT73860.1"/>
    </source>
</evidence>
<proteinExistence type="inferred from homology"/>
<evidence type="ECO:0000256" key="4">
    <source>
        <dbReference type="ARBA" id="ARBA00022490"/>
    </source>
</evidence>
<gene>
    <name evidence="12" type="ORF">AAIA72_07790</name>
</gene>
<organism evidence="12">
    <name type="scientific">Thermohahella caldifontis</name>
    <dbReference type="NCBI Taxonomy" id="3142973"/>
    <lineage>
        <taxon>Bacteria</taxon>
        <taxon>Pseudomonadati</taxon>
        <taxon>Pseudomonadota</taxon>
        <taxon>Gammaproteobacteria</taxon>
        <taxon>Oceanospirillales</taxon>
        <taxon>Hahellaceae</taxon>
        <taxon>Thermohahella</taxon>
    </lineage>
</organism>
<dbReference type="InterPro" id="IPR046357">
    <property type="entry name" value="PPIase_dom_sf"/>
</dbReference>
<dbReference type="GO" id="GO:0042026">
    <property type="term" value="P:protein refolding"/>
    <property type="evidence" value="ECO:0007669"/>
    <property type="project" value="UniProtKB-ARBA"/>
</dbReference>
<evidence type="ECO:0000256" key="2">
    <source>
        <dbReference type="ARBA" id="ARBA00004496"/>
    </source>
</evidence>
<dbReference type="Gene3D" id="3.10.50.40">
    <property type="match status" value="1"/>
</dbReference>
<keyword evidence="5 9" id="KW-0697">Rotamase</keyword>
<comment type="subcellular location">
    <subcellularLocation>
        <location evidence="2">Cytoplasm</location>
    </subcellularLocation>
</comment>
<comment type="catalytic activity">
    <reaction evidence="1 9 10">
        <text>[protein]-peptidylproline (omega=180) = [protein]-peptidylproline (omega=0)</text>
        <dbReference type="Rhea" id="RHEA:16237"/>
        <dbReference type="Rhea" id="RHEA-COMP:10747"/>
        <dbReference type="Rhea" id="RHEA-COMP:10748"/>
        <dbReference type="ChEBI" id="CHEBI:83833"/>
        <dbReference type="ChEBI" id="CHEBI:83834"/>
        <dbReference type="EC" id="5.2.1.8"/>
    </reaction>
</comment>
<keyword evidence="6" id="KW-0143">Chaperone</keyword>
<evidence type="ECO:0000256" key="3">
    <source>
        <dbReference type="ARBA" id="ARBA00006577"/>
    </source>
</evidence>
<evidence type="ECO:0000256" key="7">
    <source>
        <dbReference type="ARBA" id="ARBA00023235"/>
    </source>
</evidence>
<reference evidence="12" key="1">
    <citation type="submission" date="2024-05" db="EMBL/GenBank/DDBJ databases">
        <title>Genome sequencing of novel strain.</title>
        <authorList>
            <person name="Ganbat D."/>
            <person name="Ganbat S."/>
            <person name="Lee S.-J."/>
        </authorList>
    </citation>
    <scope>NUCLEOTIDE SEQUENCE</scope>
    <source>
        <strain evidence="12">SMD15-11</strain>
    </source>
</reference>
<sequence length="151" mass="16384">MTKVYTIHYKLKNRNGEVVDTSVGGQPMTFLDDSPTVIPGLRKAVAGREPGQVLEVTIPPELAYGPHDPDKVRTVARALFDQPEAVKPGAIFQTGSGNERQVVKVVDVDGDKVRVDANHPLAGLTLYFEVEILSVRDATPDEIASGKPFHP</sequence>
<dbReference type="InterPro" id="IPR001179">
    <property type="entry name" value="PPIase_FKBP_dom"/>
</dbReference>
<evidence type="ECO:0000256" key="10">
    <source>
        <dbReference type="RuleBase" id="RU003915"/>
    </source>
</evidence>
<name>A0AB39V109_9GAMM</name>
<dbReference type="PROSITE" id="PS50059">
    <property type="entry name" value="FKBP_PPIASE"/>
    <property type="match status" value="1"/>
</dbReference>
<keyword evidence="4" id="KW-0963">Cytoplasm</keyword>
<feature type="domain" description="PPIase FKBP-type" evidence="11">
    <location>
        <begin position="2"/>
        <end position="136"/>
    </location>
</feature>
<dbReference type="KEGG" id="tcd:AAIA72_07790"/>
<protein>
    <recommendedName>
        <fullName evidence="10">Peptidyl-prolyl cis-trans isomerase</fullName>
        <ecNumber evidence="10">5.2.1.8</ecNumber>
    </recommendedName>
</protein>
<evidence type="ECO:0000256" key="1">
    <source>
        <dbReference type="ARBA" id="ARBA00000971"/>
    </source>
</evidence>
<keyword evidence="7 9" id="KW-0413">Isomerase</keyword>
<accession>A0AB39V109</accession>
<evidence type="ECO:0000256" key="6">
    <source>
        <dbReference type="ARBA" id="ARBA00023186"/>
    </source>
</evidence>
<dbReference type="RefSeq" id="WP_369602838.1">
    <property type="nucleotide sequence ID" value="NZ_CP154858.1"/>
</dbReference>
<evidence type="ECO:0000256" key="9">
    <source>
        <dbReference type="PROSITE-ProRule" id="PRU00277"/>
    </source>
</evidence>
<dbReference type="Pfam" id="PF00254">
    <property type="entry name" value="FKBP_C"/>
    <property type="match status" value="1"/>
</dbReference>
<dbReference type="PANTHER" id="PTHR47861">
    <property type="entry name" value="FKBP-TYPE PEPTIDYL-PROLYL CIS-TRANS ISOMERASE SLYD"/>
    <property type="match status" value="1"/>
</dbReference>
<dbReference type="EMBL" id="CP154858">
    <property type="protein sequence ID" value="XDT73860.1"/>
    <property type="molecule type" value="Genomic_DNA"/>
</dbReference>